<dbReference type="GO" id="GO:0050660">
    <property type="term" value="F:flavin adenine dinucleotide binding"/>
    <property type="evidence" value="ECO:0007669"/>
    <property type="project" value="TreeGrafter"/>
</dbReference>
<dbReference type="Pfam" id="PF00890">
    <property type="entry name" value="FAD_binding_2"/>
    <property type="match status" value="1"/>
</dbReference>
<reference evidence="4" key="1">
    <citation type="submission" date="2016-10" db="EMBL/GenBank/DDBJ databases">
        <title>The High Quality Genome of Vibrio alginolyticus K01M1.</title>
        <authorList>
            <person name="Wendling C."/>
            <person name="Chibani C.M."/>
            <person name="Hertel R."/>
            <person name="Sproer C."/>
            <person name="Bunk B."/>
            <person name="Overmann J."/>
            <person name="Roth O."/>
            <person name="Liesegang H."/>
        </authorList>
    </citation>
    <scope>NUCLEOTIDE SEQUENCE</scope>
    <source>
        <strain evidence="4">K05K4</strain>
    </source>
</reference>
<dbReference type="EMBL" id="CP017902">
    <property type="protein sequence ID" value="ARP19148.1"/>
    <property type="molecule type" value="Genomic_DNA"/>
</dbReference>
<evidence type="ECO:0000256" key="1">
    <source>
        <dbReference type="ARBA" id="ARBA00022630"/>
    </source>
</evidence>
<keyword evidence="2 4" id="KW-0560">Oxidoreductase</keyword>
<dbReference type="InterPro" id="IPR030664">
    <property type="entry name" value="SdhA/FrdA/AprA"/>
</dbReference>
<dbReference type="InterPro" id="IPR036188">
    <property type="entry name" value="FAD/NAD-bd_sf"/>
</dbReference>
<proteinExistence type="predicted"/>
<evidence type="ECO:0000313" key="4">
    <source>
        <dbReference type="EMBL" id="ARP19148.1"/>
    </source>
</evidence>
<dbReference type="GO" id="GO:0009061">
    <property type="term" value="P:anaerobic respiration"/>
    <property type="evidence" value="ECO:0007669"/>
    <property type="project" value="TreeGrafter"/>
</dbReference>
<dbReference type="GO" id="GO:0006113">
    <property type="term" value="P:fermentation"/>
    <property type="evidence" value="ECO:0007669"/>
    <property type="project" value="TreeGrafter"/>
</dbReference>
<dbReference type="PANTHER" id="PTHR11632:SF82">
    <property type="entry name" value="FUMARATE REDUCTASE FLAVOPROTEIN SUBUNIT"/>
    <property type="match status" value="1"/>
</dbReference>
<keyword evidence="1" id="KW-0285">Flavoprotein</keyword>
<dbReference type="GO" id="GO:0005886">
    <property type="term" value="C:plasma membrane"/>
    <property type="evidence" value="ECO:0007669"/>
    <property type="project" value="TreeGrafter"/>
</dbReference>
<dbReference type="SUPFAM" id="SSF51905">
    <property type="entry name" value="FAD/NAD(P)-binding domain"/>
    <property type="match status" value="1"/>
</dbReference>
<dbReference type="GO" id="GO:0009055">
    <property type="term" value="F:electron transfer activity"/>
    <property type="evidence" value="ECO:0007669"/>
    <property type="project" value="TreeGrafter"/>
</dbReference>
<organism evidence="4">
    <name type="scientific">Vibrio alginolyticus</name>
    <dbReference type="NCBI Taxonomy" id="663"/>
    <lineage>
        <taxon>Bacteria</taxon>
        <taxon>Pseudomonadati</taxon>
        <taxon>Pseudomonadota</taxon>
        <taxon>Gammaproteobacteria</taxon>
        <taxon>Vibrionales</taxon>
        <taxon>Vibrionaceae</taxon>
        <taxon>Vibrio</taxon>
    </lineage>
</organism>
<name>A0A1W6TTL0_VIBAL</name>
<accession>A0A1W6TTL0</accession>
<evidence type="ECO:0000259" key="3">
    <source>
        <dbReference type="Pfam" id="PF00890"/>
    </source>
</evidence>
<dbReference type="InterPro" id="IPR003953">
    <property type="entry name" value="FAD-dep_OxRdtase_2_FAD-bd"/>
</dbReference>
<feature type="domain" description="FAD-dependent oxidoreductase 2 FAD-binding" evidence="3">
    <location>
        <begin position="8"/>
        <end position="171"/>
    </location>
</feature>
<gene>
    <name evidence="4" type="primary">frdA_1</name>
    <name evidence="4" type="ORF">K05K4_23220</name>
</gene>
<dbReference type="PANTHER" id="PTHR11632">
    <property type="entry name" value="SUCCINATE DEHYDROGENASE 2 FLAVOPROTEIN SUBUNIT"/>
    <property type="match status" value="1"/>
</dbReference>
<dbReference type="AlphaFoldDB" id="A0A1W6TTL0"/>
<dbReference type="EC" id="1.3.5.4" evidence="4"/>
<evidence type="ECO:0000256" key="2">
    <source>
        <dbReference type="ARBA" id="ARBA00023002"/>
    </source>
</evidence>
<dbReference type="Gene3D" id="3.50.50.60">
    <property type="entry name" value="FAD/NAD(P)-binding domain"/>
    <property type="match status" value="1"/>
</dbReference>
<protein>
    <submittedName>
        <fullName evidence="4">Fumarate reductase flavoprotein subunit</fullName>
        <ecNumber evidence="4">1.3.5.4</ecNumber>
    </submittedName>
</protein>
<dbReference type="GO" id="GO:0000104">
    <property type="term" value="F:succinate dehydrogenase activity"/>
    <property type="evidence" value="ECO:0007669"/>
    <property type="project" value="TreeGrafter"/>
</dbReference>
<sequence>MNQRHLVEGGSAAVIKDEDSLDNHFNDTVGGGDWLCEQDVVEYFVKNATREMIQMEQWGCPWSRKENGEVNVRRFGGMKVERTWFAADKTGFHMLHTLFQTSMKYDNIKRFDEYFVVDLLVDEGEVQGLIAIHMSEGELVTIKAKSVVLATGGAGRVYHCNTNGGIVTGRKNWLFANNPNGAEASAMLYSIVETAKANDLILYDYMVKCMKELAKSELTTPLELLTLKLKPPWDKGADTVQIAEIPLGIFLQQVRTSHETF</sequence>